<dbReference type="EMBL" id="KN832983">
    <property type="protein sequence ID" value="KIM86075.1"/>
    <property type="molecule type" value="Genomic_DNA"/>
</dbReference>
<sequence>MDYVPSLSNPSRIFQLFHQSLHATKPLFQHSSLEIIPIWRSSNPKPTSIADHPFTNAPIELIRYILELAATNDTQTAYTLSLLSYTVHAWIDPILYSRVTLPTPTSFATALRSKSPHFLSTHVRSLRLEQAHVLQPWNPHRHITPEFMSVGGMLPYVTFYYGMTMLATIKKLHFSDDVPAHLLGDVPQLTHFSCCYRPRPRAASYPALPILRYILGLPHLKVLVIHTYKERDGGMCSKREMENVMEGVLEVSDPRVVVASADPEGKWGKGLDYTWEWAEEAVGKGVKYVEVP</sequence>
<reference evidence="2" key="2">
    <citation type="submission" date="2015-01" db="EMBL/GenBank/DDBJ databases">
        <title>Evolutionary Origins and Diversification of the Mycorrhizal Mutualists.</title>
        <authorList>
            <consortium name="DOE Joint Genome Institute"/>
            <consortium name="Mycorrhizal Genomics Consortium"/>
            <person name="Kohler A."/>
            <person name="Kuo A."/>
            <person name="Nagy L.G."/>
            <person name="Floudas D."/>
            <person name="Copeland A."/>
            <person name="Barry K.W."/>
            <person name="Cichocki N."/>
            <person name="Veneault-Fourrey C."/>
            <person name="LaButti K."/>
            <person name="Lindquist E.A."/>
            <person name="Lipzen A."/>
            <person name="Lundell T."/>
            <person name="Morin E."/>
            <person name="Murat C."/>
            <person name="Riley R."/>
            <person name="Ohm R."/>
            <person name="Sun H."/>
            <person name="Tunlid A."/>
            <person name="Henrissat B."/>
            <person name="Grigoriev I.V."/>
            <person name="Hibbett D.S."/>
            <person name="Martin F."/>
        </authorList>
    </citation>
    <scope>NUCLEOTIDE SEQUENCE [LARGE SCALE GENOMIC DNA]</scope>
    <source>
        <strain evidence="2">F 1598</strain>
    </source>
</reference>
<reference evidence="1 2" key="1">
    <citation type="submission" date="2014-04" db="EMBL/GenBank/DDBJ databases">
        <authorList>
            <consortium name="DOE Joint Genome Institute"/>
            <person name="Kuo A."/>
            <person name="Tarkka M."/>
            <person name="Buscot F."/>
            <person name="Kohler A."/>
            <person name="Nagy L.G."/>
            <person name="Floudas D."/>
            <person name="Copeland A."/>
            <person name="Barry K.W."/>
            <person name="Cichocki N."/>
            <person name="Veneault-Fourrey C."/>
            <person name="LaButti K."/>
            <person name="Lindquist E.A."/>
            <person name="Lipzen A."/>
            <person name="Lundell T."/>
            <person name="Morin E."/>
            <person name="Murat C."/>
            <person name="Sun H."/>
            <person name="Tunlid A."/>
            <person name="Henrissat B."/>
            <person name="Grigoriev I.V."/>
            <person name="Hibbett D.S."/>
            <person name="Martin F."/>
            <person name="Nordberg H.P."/>
            <person name="Cantor M.N."/>
            <person name="Hua S.X."/>
        </authorList>
    </citation>
    <scope>NUCLEOTIDE SEQUENCE [LARGE SCALE GENOMIC DNA]</scope>
    <source>
        <strain evidence="1 2">F 1598</strain>
    </source>
</reference>
<dbReference type="AlphaFoldDB" id="A0A0C3FPG0"/>
<accession>A0A0C3FPG0</accession>
<name>A0A0C3FPG0_PILCF</name>
<evidence type="ECO:0008006" key="3">
    <source>
        <dbReference type="Google" id="ProtNLM"/>
    </source>
</evidence>
<protein>
    <recommendedName>
        <fullName evidence="3">F-box domain-containing protein</fullName>
    </recommendedName>
</protein>
<dbReference type="OrthoDB" id="3145912at2759"/>
<evidence type="ECO:0000313" key="2">
    <source>
        <dbReference type="Proteomes" id="UP000054166"/>
    </source>
</evidence>
<gene>
    <name evidence="1" type="ORF">PILCRDRAFT_816628</name>
</gene>
<organism evidence="1 2">
    <name type="scientific">Piloderma croceum (strain F 1598)</name>
    <dbReference type="NCBI Taxonomy" id="765440"/>
    <lineage>
        <taxon>Eukaryota</taxon>
        <taxon>Fungi</taxon>
        <taxon>Dikarya</taxon>
        <taxon>Basidiomycota</taxon>
        <taxon>Agaricomycotina</taxon>
        <taxon>Agaricomycetes</taxon>
        <taxon>Agaricomycetidae</taxon>
        <taxon>Atheliales</taxon>
        <taxon>Atheliaceae</taxon>
        <taxon>Piloderma</taxon>
    </lineage>
</organism>
<proteinExistence type="predicted"/>
<evidence type="ECO:0000313" key="1">
    <source>
        <dbReference type="EMBL" id="KIM86075.1"/>
    </source>
</evidence>
<dbReference type="InParanoid" id="A0A0C3FPG0"/>
<dbReference type="HOGENOM" id="CLU_953490_0_0_1"/>
<dbReference type="Proteomes" id="UP000054166">
    <property type="component" value="Unassembled WGS sequence"/>
</dbReference>
<keyword evidence="2" id="KW-1185">Reference proteome</keyword>